<evidence type="ECO:0000313" key="2">
    <source>
        <dbReference type="Proteomes" id="UP000234956"/>
    </source>
</evidence>
<dbReference type="AlphaFoldDB" id="A0A2I0V0R2"/>
<gene>
    <name evidence="1" type="ORF">CRI88_05890</name>
</gene>
<comment type="caution">
    <text evidence="1">The sequence shown here is derived from an EMBL/GenBank/DDBJ whole genome shotgun (WGS) entry which is preliminary data.</text>
</comment>
<protein>
    <submittedName>
        <fullName evidence="1">Uncharacterized protein</fullName>
    </submittedName>
</protein>
<dbReference type="RefSeq" id="WP_058844143.1">
    <property type="nucleotide sequence ID" value="NZ_PDFK01000002.1"/>
</dbReference>
<proteinExistence type="predicted"/>
<name>A0A2I0V0R2_9BACI</name>
<accession>A0A2I0V0R2</accession>
<sequence>MKNTALWFEEGYCTSHIKDAHLKTKNLALEIPINETISEYDICRFKLIVEEVKNEDQLLLDSAILGKKITEKIYKDVSFFEQDFICYTHENNLELIKKNKNETIQQALRDNVLLKKISYRKDCIELYGEYNIKIQVFRHGVHKPEFLSSESPPFLTDYEQKIETVTVYVLIFKNTTDIKKNNKVFDSSVYGSLGSLGFFMVDLKLFSELIRTEVGDEPLNLVELFTTTNLVDKCFEEGILIITWGIKPWHYYIQAMNNSILLDECIVRGTYKIKNEIKELSVIPGDELLTWPACLEKKWPIIRLEGTGEKIDLSLCTWSGELGNELIPMYILERSEERIENVNPIINYSFI</sequence>
<dbReference type="EMBL" id="PDFK01000002">
    <property type="protein sequence ID" value="PKU51901.1"/>
    <property type="molecule type" value="Genomic_DNA"/>
</dbReference>
<dbReference type="Proteomes" id="UP000234956">
    <property type="component" value="Unassembled WGS sequence"/>
</dbReference>
<evidence type="ECO:0000313" key="1">
    <source>
        <dbReference type="EMBL" id="PKU51901.1"/>
    </source>
</evidence>
<organism evidence="1 2">
    <name type="scientific">Lysinibacillus fusiformis</name>
    <dbReference type="NCBI Taxonomy" id="28031"/>
    <lineage>
        <taxon>Bacteria</taxon>
        <taxon>Bacillati</taxon>
        <taxon>Bacillota</taxon>
        <taxon>Bacilli</taxon>
        <taxon>Bacillales</taxon>
        <taxon>Bacillaceae</taxon>
        <taxon>Lysinibacillus</taxon>
    </lineage>
</organism>
<reference evidence="1 2" key="1">
    <citation type="submission" date="2017-10" db="EMBL/GenBank/DDBJ databases">
        <title>Draft genome of Lysinibacillus fusiformis strain Juneja, a laboratory-derived pathogen of Drosophila melanogaster.</title>
        <authorList>
            <person name="Smith B.R."/>
            <person name="Unckless R.L."/>
        </authorList>
    </citation>
    <scope>NUCLEOTIDE SEQUENCE [LARGE SCALE GENOMIC DNA]</scope>
    <source>
        <strain evidence="1 2">Juneja</strain>
    </source>
</reference>